<dbReference type="Pfam" id="PF12838">
    <property type="entry name" value="Fer4_7"/>
    <property type="match status" value="1"/>
</dbReference>
<proteinExistence type="predicted"/>
<dbReference type="PROSITE" id="PS00198">
    <property type="entry name" value="4FE4S_FER_1"/>
    <property type="match status" value="1"/>
</dbReference>
<evidence type="ECO:0000256" key="2">
    <source>
        <dbReference type="ARBA" id="ARBA00022723"/>
    </source>
</evidence>
<reference evidence="6" key="1">
    <citation type="submission" date="2018-06" db="EMBL/GenBank/DDBJ databases">
        <authorList>
            <person name="Zhirakovskaya E."/>
        </authorList>
    </citation>
    <scope>NUCLEOTIDE SEQUENCE</scope>
</reference>
<dbReference type="EMBL" id="UOEK01000574">
    <property type="protein sequence ID" value="VAW09412.1"/>
    <property type="molecule type" value="Genomic_DNA"/>
</dbReference>
<dbReference type="PROSITE" id="PS51379">
    <property type="entry name" value="4FE4S_FER_2"/>
    <property type="match status" value="2"/>
</dbReference>
<protein>
    <recommendedName>
        <fullName evidence="5">4Fe-4S ferredoxin-type domain-containing protein</fullName>
    </recommendedName>
</protein>
<dbReference type="GO" id="GO:0051539">
    <property type="term" value="F:4 iron, 4 sulfur cluster binding"/>
    <property type="evidence" value="ECO:0007669"/>
    <property type="project" value="UniProtKB-KW"/>
</dbReference>
<evidence type="ECO:0000256" key="1">
    <source>
        <dbReference type="ARBA" id="ARBA00022485"/>
    </source>
</evidence>
<gene>
    <name evidence="6" type="ORF">MNBD_ACTINO02-498</name>
</gene>
<keyword evidence="1" id="KW-0004">4Fe-4S</keyword>
<dbReference type="PANTHER" id="PTHR42859">
    <property type="entry name" value="OXIDOREDUCTASE"/>
    <property type="match status" value="1"/>
</dbReference>
<keyword evidence="4" id="KW-0411">Iron-sulfur</keyword>
<evidence type="ECO:0000313" key="6">
    <source>
        <dbReference type="EMBL" id="VAW09412.1"/>
    </source>
</evidence>
<sequence length="147" mass="16546">MANDVWQDLPPIRDDYQLAVVEGAYLVNAVKPKQFLHINEAECIICEGCVDICPWKCIHFLSLDAISEGVNVDHPEDNPDNGGFFIVDEDVCTRCQLCIDRCPTGVISLGKFSGSVSDKLAEFETAPWEHDTGERDFKNGYMYGIRW</sequence>
<accession>A0A3B0T4S6</accession>
<evidence type="ECO:0000259" key="5">
    <source>
        <dbReference type="PROSITE" id="PS51379"/>
    </source>
</evidence>
<dbReference type="Gene3D" id="3.30.70.3270">
    <property type="match status" value="1"/>
</dbReference>
<dbReference type="InterPro" id="IPR017896">
    <property type="entry name" value="4Fe4S_Fe-S-bd"/>
</dbReference>
<dbReference type="InterPro" id="IPR017900">
    <property type="entry name" value="4Fe4S_Fe_S_CS"/>
</dbReference>
<dbReference type="PANTHER" id="PTHR42859:SF2">
    <property type="entry name" value="FERREDOXIN"/>
    <property type="match status" value="1"/>
</dbReference>
<dbReference type="InterPro" id="IPR050294">
    <property type="entry name" value="RnfB_subfamily"/>
</dbReference>
<evidence type="ECO:0000256" key="4">
    <source>
        <dbReference type="ARBA" id="ARBA00023014"/>
    </source>
</evidence>
<dbReference type="GO" id="GO:0046872">
    <property type="term" value="F:metal ion binding"/>
    <property type="evidence" value="ECO:0007669"/>
    <property type="project" value="UniProtKB-KW"/>
</dbReference>
<keyword evidence="2" id="KW-0479">Metal-binding</keyword>
<dbReference type="SUPFAM" id="SSF54862">
    <property type="entry name" value="4Fe-4S ferredoxins"/>
    <property type="match status" value="1"/>
</dbReference>
<keyword evidence="3" id="KW-0408">Iron</keyword>
<feature type="domain" description="4Fe-4S ferredoxin-type" evidence="5">
    <location>
        <begin position="83"/>
        <end position="112"/>
    </location>
</feature>
<dbReference type="AlphaFoldDB" id="A0A3B0T4S6"/>
<name>A0A3B0T4S6_9ZZZZ</name>
<feature type="domain" description="4Fe-4S ferredoxin-type" evidence="5">
    <location>
        <begin position="34"/>
        <end position="63"/>
    </location>
</feature>
<organism evidence="6">
    <name type="scientific">hydrothermal vent metagenome</name>
    <dbReference type="NCBI Taxonomy" id="652676"/>
    <lineage>
        <taxon>unclassified sequences</taxon>
        <taxon>metagenomes</taxon>
        <taxon>ecological metagenomes</taxon>
    </lineage>
</organism>
<evidence type="ECO:0000256" key="3">
    <source>
        <dbReference type="ARBA" id="ARBA00023004"/>
    </source>
</evidence>